<comment type="caution">
    <text evidence="1">The sequence shown here is derived from an EMBL/GenBank/DDBJ whole genome shotgun (WGS) entry which is preliminary data.</text>
</comment>
<sequence length="75" mass="8245">MPGELEVALDGDSAQSRMFTKRFSEVAEILREKFSAEKDCTGNVGSKRKAPLSTSNATTHSVFFAAMVMRAFEIL</sequence>
<dbReference type="EMBL" id="BRXZ01004517">
    <property type="protein sequence ID" value="GMH50410.1"/>
    <property type="molecule type" value="Genomic_DNA"/>
</dbReference>
<dbReference type="AlphaFoldDB" id="A0A9W6ZI27"/>
<feature type="non-terminal residue" evidence="1">
    <location>
        <position position="75"/>
    </location>
</feature>
<accession>A0A9W6ZI27</accession>
<gene>
    <name evidence="1" type="ORF">TrRE_jg10086</name>
</gene>
<dbReference type="Proteomes" id="UP001165082">
    <property type="component" value="Unassembled WGS sequence"/>
</dbReference>
<proteinExistence type="predicted"/>
<protein>
    <submittedName>
        <fullName evidence="1">Uncharacterized protein</fullName>
    </submittedName>
</protein>
<evidence type="ECO:0000313" key="1">
    <source>
        <dbReference type="EMBL" id="GMH50410.1"/>
    </source>
</evidence>
<keyword evidence="2" id="KW-1185">Reference proteome</keyword>
<organism evidence="1 2">
    <name type="scientific">Triparma retinervis</name>
    <dbReference type="NCBI Taxonomy" id="2557542"/>
    <lineage>
        <taxon>Eukaryota</taxon>
        <taxon>Sar</taxon>
        <taxon>Stramenopiles</taxon>
        <taxon>Ochrophyta</taxon>
        <taxon>Bolidophyceae</taxon>
        <taxon>Parmales</taxon>
        <taxon>Triparmaceae</taxon>
        <taxon>Triparma</taxon>
    </lineage>
</organism>
<name>A0A9W6ZI27_9STRA</name>
<evidence type="ECO:0000313" key="2">
    <source>
        <dbReference type="Proteomes" id="UP001165082"/>
    </source>
</evidence>
<reference evidence="1" key="1">
    <citation type="submission" date="2022-07" db="EMBL/GenBank/DDBJ databases">
        <title>Genome analysis of Parmales, a sister group of diatoms, reveals the evolutionary specialization of diatoms from phago-mixotrophs to photoautotrophs.</title>
        <authorList>
            <person name="Ban H."/>
            <person name="Sato S."/>
            <person name="Yoshikawa S."/>
            <person name="Kazumasa Y."/>
            <person name="Nakamura Y."/>
            <person name="Ichinomiya M."/>
            <person name="Saitoh K."/>
            <person name="Sato N."/>
            <person name="Blanc-Mathieu R."/>
            <person name="Endo H."/>
            <person name="Kuwata A."/>
            <person name="Ogata H."/>
        </authorList>
    </citation>
    <scope>NUCLEOTIDE SEQUENCE</scope>
</reference>